<keyword evidence="1" id="KW-1277">Toxin-antitoxin system</keyword>
<dbReference type="Pfam" id="PF13470">
    <property type="entry name" value="PIN_3"/>
    <property type="match status" value="1"/>
</dbReference>
<evidence type="ECO:0000256" key="3">
    <source>
        <dbReference type="ARBA" id="ARBA00022723"/>
    </source>
</evidence>
<keyword evidence="2" id="KW-0540">Nuclease</keyword>
<evidence type="ECO:0000313" key="8">
    <source>
        <dbReference type="EMBL" id="NEW55763.1"/>
    </source>
</evidence>
<evidence type="ECO:0000256" key="4">
    <source>
        <dbReference type="ARBA" id="ARBA00022801"/>
    </source>
</evidence>
<feature type="domain" description="PIN" evidence="6">
    <location>
        <begin position="4"/>
        <end position="113"/>
    </location>
</feature>
<comment type="caution">
    <text evidence="7">The sequence shown here is derived from an EMBL/GenBank/DDBJ whole genome shotgun (WGS) entry which is preliminary data.</text>
</comment>
<evidence type="ECO:0000313" key="10">
    <source>
        <dbReference type="Proteomes" id="UP000470876"/>
    </source>
</evidence>
<dbReference type="GO" id="GO:0016787">
    <property type="term" value="F:hydrolase activity"/>
    <property type="evidence" value="ECO:0007669"/>
    <property type="project" value="UniProtKB-KW"/>
</dbReference>
<dbReference type="InterPro" id="IPR002716">
    <property type="entry name" value="PIN_dom"/>
</dbReference>
<evidence type="ECO:0000313" key="7">
    <source>
        <dbReference type="EMBL" id="NEW45770.1"/>
    </source>
</evidence>
<evidence type="ECO:0000259" key="6">
    <source>
        <dbReference type="Pfam" id="PF13470"/>
    </source>
</evidence>
<dbReference type="Proteomes" id="UP000470876">
    <property type="component" value="Unassembled WGS sequence"/>
</dbReference>
<dbReference type="GO" id="GO:0046872">
    <property type="term" value="F:metal ion binding"/>
    <property type="evidence" value="ECO:0007669"/>
    <property type="project" value="UniProtKB-KW"/>
</dbReference>
<keyword evidence="4" id="KW-0378">Hydrolase</keyword>
<dbReference type="SUPFAM" id="SSF88723">
    <property type="entry name" value="PIN domain-like"/>
    <property type="match status" value="1"/>
</dbReference>
<evidence type="ECO:0000256" key="5">
    <source>
        <dbReference type="ARBA" id="ARBA00022842"/>
    </source>
</evidence>
<dbReference type="GO" id="GO:0004518">
    <property type="term" value="F:nuclease activity"/>
    <property type="evidence" value="ECO:0007669"/>
    <property type="project" value="UniProtKB-KW"/>
</dbReference>
<accession>A0A6P1DA64</accession>
<keyword evidence="3" id="KW-0479">Metal-binding</keyword>
<protein>
    <submittedName>
        <fullName evidence="7">PIN domain-containing protein</fullName>
    </submittedName>
</protein>
<dbReference type="EMBL" id="JAAGUX010000011">
    <property type="protein sequence ID" value="NEW55763.1"/>
    <property type="molecule type" value="Genomic_DNA"/>
</dbReference>
<evidence type="ECO:0000313" key="9">
    <source>
        <dbReference type="Proteomes" id="UP000468928"/>
    </source>
</evidence>
<dbReference type="RefSeq" id="WP_163825335.1">
    <property type="nucleotide sequence ID" value="NZ_JAAGUX010000011.1"/>
</dbReference>
<evidence type="ECO:0000256" key="1">
    <source>
        <dbReference type="ARBA" id="ARBA00022649"/>
    </source>
</evidence>
<evidence type="ECO:0000256" key="2">
    <source>
        <dbReference type="ARBA" id="ARBA00022722"/>
    </source>
</evidence>
<name>A0A6P1DA64_9NOCA</name>
<dbReference type="AlphaFoldDB" id="A0A6P1DA64"/>
<dbReference type="EMBL" id="JAAGUZ010000036">
    <property type="protein sequence ID" value="NEW45770.1"/>
    <property type="molecule type" value="Genomic_DNA"/>
</dbReference>
<dbReference type="Proteomes" id="UP000468928">
    <property type="component" value="Unassembled WGS sequence"/>
</dbReference>
<keyword evidence="5" id="KW-0460">Magnesium</keyword>
<reference evidence="9 10" key="1">
    <citation type="submission" date="2020-01" db="EMBL/GenBank/DDBJ databases">
        <title>Genetics and antimicrobial susceptibilities of Nocardia species isolated from the soil; a comparison with species isolated from humans.</title>
        <authorList>
            <person name="Carrasco G."/>
            <person name="Monzon S."/>
            <person name="Sansegundo M."/>
            <person name="Garcia E."/>
            <person name="Garrido N."/>
            <person name="Medina M.J."/>
            <person name="Villalon P."/>
            <person name="Ramirez-Arocha A.C."/>
            <person name="Jimenez P."/>
            <person name="Cuesta I."/>
            <person name="Valdezate S."/>
        </authorList>
    </citation>
    <scope>NUCLEOTIDE SEQUENCE [LARGE SCALE GENOMIC DNA]</scope>
    <source>
        <strain evidence="7 9">CNM20110639</strain>
        <strain evidence="8 10">CNM20110649</strain>
    </source>
</reference>
<organism evidence="7 9">
    <name type="scientific">Nocardia cyriacigeorgica</name>
    <dbReference type="NCBI Taxonomy" id="135487"/>
    <lineage>
        <taxon>Bacteria</taxon>
        <taxon>Bacillati</taxon>
        <taxon>Actinomycetota</taxon>
        <taxon>Actinomycetes</taxon>
        <taxon>Mycobacteriales</taxon>
        <taxon>Nocardiaceae</taxon>
        <taxon>Nocardia</taxon>
    </lineage>
</organism>
<proteinExistence type="predicted"/>
<sequence length="198" mass="22454">MLTRVLVDANILYSRTLRDWTCMLQVRGGDQMFALFWTEDIMAETLYKLRKANPFLSEEQIGGTRRRIIAALGDGSLITGYTIDRALDYPDVFDAHVHSAALHGRIDMVLTSNGSDFEEIDDLEYEVYGPDAFFELIDDSNPMLIRKVMHEQLAYWVPRKGKSLPEALRDAGAPGFAERIRCYLQSADVTSILAEQQV</sequence>
<dbReference type="InterPro" id="IPR029060">
    <property type="entry name" value="PIN-like_dom_sf"/>
</dbReference>
<keyword evidence="10" id="KW-1185">Reference proteome</keyword>
<gene>
    <name evidence="7" type="ORF">GV789_15135</name>
    <name evidence="8" type="ORF">GV794_08870</name>
</gene>